<feature type="region of interest" description="Disordered" evidence="1">
    <location>
        <begin position="74"/>
        <end position="113"/>
    </location>
</feature>
<name>A0AA38KXV1_TAXCH</name>
<sequence>MGCSTSKLDNEDVVLSCKERKLLIKKAVDHRYEFADAHVAYIHALKNVGGALRLLIGGDDISLCSSIPTTPVFTPPASITPETSSGSLPEKSPSPPQGENPAGTGSSSITVVNHLRSGGTPPLYFEERPPSPQSVRMESYPYSYSTVHQFGMDGFFSTHLPPSQSSMASSYNNNNSDYLAPPPSPPRASTWDFFNPFLSLDNSYPYHDQRRLSQVYEEDEIRTMKQVREEEGIPDLEEENHGESKKEEERKETQAPPDPAEPAKEQPGNSESTVEANADALSQTPSQLAVETVTETKDANVAVENPSNSAEGTGEPAAGKAVEEVKEKPGGENEVKEKGVTSKNTDIPNLVTQRPVNMLQAMKEIEDQFIRAYQYGSDFSVLLEASKVHYSSSLNDIREHSAKVLSSSFSLLRSLSSRSSSSRTFIASSSSKDDTDDSGSDFAEEFVMISCSHASTLDRIFAWEKKLYDEVKDGERLRLTYEKKCMQLRNQDAKGEDFQVVDKTRATIKNLHTRIKVSIHAVDSISKRIQKLSSEELQPQLAELIRGLRQMWKEMLDCHQIQYQIIMEAKSLSCPTAGGISTESHQQATSQLENALHAWHRSFSKWIYFQKAYVQALYGWLSKCIMPDSKSSSKSRTSSSSHVTSAPPVFIICRDWYHAYGQMPETLVIEKIQNFAADVHALWEQQDEEHRQKKRAEFVSKDLDRRVAHLQRVESRRTDRNFYSDGEGPMDTVMSDQKKSIDSFRKHVEEEKEKHQKVVHLTQNATLKTLQIGLASTFEALIQFASVSTK</sequence>
<dbReference type="InterPro" id="IPR006868">
    <property type="entry name" value="DUF630"/>
</dbReference>
<gene>
    <name evidence="4" type="ORF">KI387_011146</name>
</gene>
<feature type="region of interest" description="Disordered" evidence="1">
    <location>
        <begin position="301"/>
        <end position="347"/>
    </location>
</feature>
<reference evidence="4 5" key="1">
    <citation type="journal article" date="2021" name="Nat. Plants">
        <title>The Taxus genome provides insights into paclitaxel biosynthesis.</title>
        <authorList>
            <person name="Xiong X."/>
            <person name="Gou J."/>
            <person name="Liao Q."/>
            <person name="Li Y."/>
            <person name="Zhou Q."/>
            <person name="Bi G."/>
            <person name="Li C."/>
            <person name="Du R."/>
            <person name="Wang X."/>
            <person name="Sun T."/>
            <person name="Guo L."/>
            <person name="Liang H."/>
            <person name="Lu P."/>
            <person name="Wu Y."/>
            <person name="Zhang Z."/>
            <person name="Ro D.K."/>
            <person name="Shang Y."/>
            <person name="Huang S."/>
            <person name="Yan J."/>
        </authorList>
    </citation>
    <scope>NUCLEOTIDE SEQUENCE [LARGE SCALE GENOMIC DNA]</scope>
    <source>
        <strain evidence="4">Ta-2019</strain>
    </source>
</reference>
<dbReference type="InterPro" id="IPR006867">
    <property type="entry name" value="DUF632"/>
</dbReference>
<evidence type="ECO:0000259" key="2">
    <source>
        <dbReference type="Pfam" id="PF04782"/>
    </source>
</evidence>
<dbReference type="Pfam" id="PF04783">
    <property type="entry name" value="DUF630"/>
    <property type="match status" value="1"/>
</dbReference>
<feature type="non-terminal residue" evidence="4">
    <location>
        <position position="790"/>
    </location>
</feature>
<feature type="region of interest" description="Disordered" evidence="1">
    <location>
        <begin position="224"/>
        <end position="277"/>
    </location>
</feature>
<keyword evidence="5" id="KW-1185">Reference proteome</keyword>
<evidence type="ECO:0008006" key="6">
    <source>
        <dbReference type="Google" id="ProtNLM"/>
    </source>
</evidence>
<feature type="domain" description="DUF630" evidence="3">
    <location>
        <begin position="1"/>
        <end position="54"/>
    </location>
</feature>
<evidence type="ECO:0000256" key="1">
    <source>
        <dbReference type="SAM" id="MobiDB-lite"/>
    </source>
</evidence>
<dbReference type="OMA" id="PMNPSIF"/>
<dbReference type="Pfam" id="PF04782">
    <property type="entry name" value="DUF632"/>
    <property type="match status" value="1"/>
</dbReference>
<evidence type="ECO:0000313" key="4">
    <source>
        <dbReference type="EMBL" id="KAH9306742.1"/>
    </source>
</evidence>
<dbReference type="EMBL" id="JAHRHJ020000008">
    <property type="protein sequence ID" value="KAH9306742.1"/>
    <property type="molecule type" value="Genomic_DNA"/>
</dbReference>
<dbReference type="Proteomes" id="UP000824469">
    <property type="component" value="Unassembled WGS sequence"/>
</dbReference>
<proteinExistence type="predicted"/>
<evidence type="ECO:0000259" key="3">
    <source>
        <dbReference type="Pfam" id="PF04783"/>
    </source>
</evidence>
<feature type="compositionally biased region" description="Polar residues" evidence="1">
    <location>
        <begin position="267"/>
        <end position="277"/>
    </location>
</feature>
<feature type="compositionally biased region" description="Basic and acidic residues" evidence="1">
    <location>
        <begin position="239"/>
        <end position="253"/>
    </location>
</feature>
<dbReference type="AlphaFoldDB" id="A0AA38KXV1"/>
<organism evidence="4 5">
    <name type="scientific">Taxus chinensis</name>
    <name type="common">Chinese yew</name>
    <name type="synonym">Taxus wallichiana var. chinensis</name>
    <dbReference type="NCBI Taxonomy" id="29808"/>
    <lineage>
        <taxon>Eukaryota</taxon>
        <taxon>Viridiplantae</taxon>
        <taxon>Streptophyta</taxon>
        <taxon>Embryophyta</taxon>
        <taxon>Tracheophyta</taxon>
        <taxon>Spermatophyta</taxon>
        <taxon>Pinopsida</taxon>
        <taxon>Pinidae</taxon>
        <taxon>Conifers II</taxon>
        <taxon>Cupressales</taxon>
        <taxon>Taxaceae</taxon>
        <taxon>Taxus</taxon>
    </lineage>
</organism>
<comment type="caution">
    <text evidence="4">The sequence shown here is derived from an EMBL/GenBank/DDBJ whole genome shotgun (WGS) entry which is preliminary data.</text>
</comment>
<protein>
    <recommendedName>
        <fullName evidence="6">Nitrate regulatory gene2 protein-like</fullName>
    </recommendedName>
</protein>
<dbReference type="PANTHER" id="PTHR21450:SF23">
    <property type="entry name" value="PROTEIN ALTERED PHOSPHATE STARVATION RESPONSE 1"/>
    <property type="match status" value="1"/>
</dbReference>
<dbReference type="PANTHER" id="PTHR21450">
    <property type="entry name" value="PROTEIN ALTERED PHOSPHATE STARVATION RESPONSE 1"/>
    <property type="match status" value="1"/>
</dbReference>
<feature type="compositionally biased region" description="Basic and acidic residues" evidence="1">
    <location>
        <begin position="321"/>
        <end position="340"/>
    </location>
</feature>
<evidence type="ECO:0000313" key="5">
    <source>
        <dbReference type="Proteomes" id="UP000824469"/>
    </source>
</evidence>
<feature type="domain" description="DUF632" evidence="2">
    <location>
        <begin position="358"/>
        <end position="680"/>
    </location>
</feature>
<accession>A0AA38KXV1</accession>